<dbReference type="AlphaFoldDB" id="A0A8U8BMS5"/>
<keyword evidence="2" id="KW-1185">Reference proteome</keyword>
<reference evidence="1" key="1">
    <citation type="submission" date="2020-02" db="EMBL/GenBank/DDBJ databases">
        <authorList>
            <person name="Enbody D E."/>
            <person name="Pettersson E M."/>
        </authorList>
    </citation>
    <scope>NUCLEOTIDE SEQUENCE [LARGE SCALE GENOMIC DNA]</scope>
</reference>
<proteinExistence type="predicted"/>
<protein>
    <submittedName>
        <fullName evidence="1">Uncharacterized protein</fullName>
    </submittedName>
</protein>
<reference evidence="1" key="3">
    <citation type="submission" date="2025-09" db="UniProtKB">
        <authorList>
            <consortium name="Ensembl"/>
        </authorList>
    </citation>
    <scope>IDENTIFICATION</scope>
</reference>
<reference evidence="1" key="2">
    <citation type="submission" date="2025-08" db="UniProtKB">
        <authorList>
            <consortium name="Ensembl"/>
        </authorList>
    </citation>
    <scope>IDENTIFICATION</scope>
</reference>
<organism evidence="1 2">
    <name type="scientific">Geospiza parvula</name>
    <name type="common">Small tree-finch</name>
    <name type="synonym">Camarhynchus parvulus</name>
    <dbReference type="NCBI Taxonomy" id="87175"/>
    <lineage>
        <taxon>Eukaryota</taxon>
        <taxon>Metazoa</taxon>
        <taxon>Chordata</taxon>
        <taxon>Craniata</taxon>
        <taxon>Vertebrata</taxon>
        <taxon>Euteleostomi</taxon>
        <taxon>Archelosauria</taxon>
        <taxon>Archosauria</taxon>
        <taxon>Dinosauria</taxon>
        <taxon>Saurischia</taxon>
        <taxon>Theropoda</taxon>
        <taxon>Coelurosauria</taxon>
        <taxon>Aves</taxon>
        <taxon>Neognathae</taxon>
        <taxon>Neoaves</taxon>
        <taxon>Telluraves</taxon>
        <taxon>Australaves</taxon>
        <taxon>Passeriformes</taxon>
        <taxon>Thraupidae</taxon>
        <taxon>Camarhynchus</taxon>
    </lineage>
</organism>
<dbReference type="Ensembl" id="ENSCPVT00000026876.1">
    <property type="protein sequence ID" value="ENSCPVP00000026781.1"/>
    <property type="gene ID" value="ENSCPVG00000018139.1"/>
</dbReference>
<evidence type="ECO:0000313" key="2">
    <source>
        <dbReference type="Proteomes" id="UP000694382"/>
    </source>
</evidence>
<accession>A0A8U8BMS5</accession>
<sequence>DGSSTNSFRNHCTQTPAAARADLYNFPGIFLSPAVSTGMCQDSPCSLCPSQEGCACRDGSGMCARTALLLCPIPAPVSHPCSCVPSLLPCAIPAPVSHPCSRVPSLPVSHLLLCPTLSHPPVSHPLSHPAVPSLLPCVPSLLPCPIPAPVSHPCSRVPSLSLPCPIPAPVSHPCSRVPSLLPCAIPPVSHPCSCVPSPVPIPGAHPVPIPACAIPAPVSHPCSRVPSLLLCPIPAPVCHPCSCVPSLLPSCGSPSPASQSCSHPCPRAEPSPSPCPVPRATNPQSKAIFPPCSRLQFCHSAPRVSPPAPPIILSFQEQPLPWIRPPCPISELHLALLSPSRARGKEGGKREKKKIKYIKGVNKRLI</sequence>
<evidence type="ECO:0000313" key="1">
    <source>
        <dbReference type="Ensembl" id="ENSCPVP00000026781.1"/>
    </source>
</evidence>
<dbReference type="Proteomes" id="UP000694382">
    <property type="component" value="Chromosome 19"/>
</dbReference>
<name>A0A8U8BMS5_GEOPR</name>